<feature type="region of interest" description="Disordered" evidence="1">
    <location>
        <begin position="1"/>
        <end position="30"/>
    </location>
</feature>
<evidence type="ECO:0000313" key="2">
    <source>
        <dbReference type="EMBL" id="JAD60686.1"/>
    </source>
</evidence>
<proteinExistence type="predicted"/>
<dbReference type="AlphaFoldDB" id="A0A0A9BBI8"/>
<dbReference type="EMBL" id="GBRH01237209">
    <property type="protein sequence ID" value="JAD60686.1"/>
    <property type="molecule type" value="Transcribed_RNA"/>
</dbReference>
<organism evidence="2">
    <name type="scientific">Arundo donax</name>
    <name type="common">Giant reed</name>
    <name type="synonym">Donax arundinaceus</name>
    <dbReference type="NCBI Taxonomy" id="35708"/>
    <lineage>
        <taxon>Eukaryota</taxon>
        <taxon>Viridiplantae</taxon>
        <taxon>Streptophyta</taxon>
        <taxon>Embryophyta</taxon>
        <taxon>Tracheophyta</taxon>
        <taxon>Spermatophyta</taxon>
        <taxon>Magnoliopsida</taxon>
        <taxon>Liliopsida</taxon>
        <taxon>Poales</taxon>
        <taxon>Poaceae</taxon>
        <taxon>PACMAD clade</taxon>
        <taxon>Arundinoideae</taxon>
        <taxon>Arundineae</taxon>
        <taxon>Arundo</taxon>
    </lineage>
</organism>
<reference evidence="2" key="1">
    <citation type="submission" date="2014-09" db="EMBL/GenBank/DDBJ databases">
        <authorList>
            <person name="Magalhaes I.L.F."/>
            <person name="Oliveira U."/>
            <person name="Santos F.R."/>
            <person name="Vidigal T.H.D.A."/>
            <person name="Brescovit A.D."/>
            <person name="Santos A.J."/>
        </authorList>
    </citation>
    <scope>NUCLEOTIDE SEQUENCE</scope>
    <source>
        <tissue evidence="2">Shoot tissue taken approximately 20 cm above the soil surface</tissue>
    </source>
</reference>
<sequence length="90" mass="10653">MSVKYRYSGGGICEKKTRKGNTRESRMPLTKTSTSMRIMLKRRKSVISTRKDGQPHCFHENEYNRIIHKKSHLKALEKMRLHKIGSEEYE</sequence>
<evidence type="ECO:0000256" key="1">
    <source>
        <dbReference type="SAM" id="MobiDB-lite"/>
    </source>
</evidence>
<reference evidence="2" key="2">
    <citation type="journal article" date="2015" name="Data Brief">
        <title>Shoot transcriptome of the giant reed, Arundo donax.</title>
        <authorList>
            <person name="Barrero R.A."/>
            <person name="Guerrero F.D."/>
            <person name="Moolhuijzen P."/>
            <person name="Goolsby J.A."/>
            <person name="Tidwell J."/>
            <person name="Bellgard S.E."/>
            <person name="Bellgard M.I."/>
        </authorList>
    </citation>
    <scope>NUCLEOTIDE SEQUENCE</scope>
    <source>
        <tissue evidence="2">Shoot tissue taken approximately 20 cm above the soil surface</tissue>
    </source>
</reference>
<name>A0A0A9BBI8_ARUDO</name>
<accession>A0A0A9BBI8</accession>
<protein>
    <submittedName>
        <fullName evidence="2">Uncharacterized protein</fullName>
    </submittedName>
</protein>